<dbReference type="GO" id="GO:0016757">
    <property type="term" value="F:glycosyltransferase activity"/>
    <property type="evidence" value="ECO:0007669"/>
    <property type="project" value="InterPro"/>
</dbReference>
<dbReference type="Pfam" id="PF00534">
    <property type="entry name" value="Glycos_transf_1"/>
    <property type="match status" value="1"/>
</dbReference>
<evidence type="ECO:0000313" key="4">
    <source>
        <dbReference type="Proteomes" id="UP000199337"/>
    </source>
</evidence>
<dbReference type="Gene3D" id="3.40.50.2000">
    <property type="entry name" value="Glycogen Phosphorylase B"/>
    <property type="match status" value="2"/>
</dbReference>
<gene>
    <name evidence="3" type="ORF">SAMN05660649_01024</name>
</gene>
<keyword evidence="3" id="KW-0808">Transferase</keyword>
<name>A0A1I2Q415_9FIRM</name>
<accession>A0A1I2Q415</accession>
<dbReference type="SUPFAM" id="SSF53756">
    <property type="entry name" value="UDP-Glycosyltransferase/glycogen phosphorylase"/>
    <property type="match status" value="1"/>
</dbReference>
<dbReference type="Proteomes" id="UP000199337">
    <property type="component" value="Unassembled WGS sequence"/>
</dbReference>
<dbReference type="PANTHER" id="PTHR12526:SF638">
    <property type="entry name" value="SPORE COAT PROTEIN SA"/>
    <property type="match status" value="1"/>
</dbReference>
<dbReference type="CDD" id="cd03801">
    <property type="entry name" value="GT4_PimA-like"/>
    <property type="match status" value="1"/>
</dbReference>
<organism evidence="3 4">
    <name type="scientific">Desulfotruncus arcticus DSM 17038</name>
    <dbReference type="NCBI Taxonomy" id="1121424"/>
    <lineage>
        <taxon>Bacteria</taxon>
        <taxon>Bacillati</taxon>
        <taxon>Bacillota</taxon>
        <taxon>Clostridia</taxon>
        <taxon>Eubacteriales</taxon>
        <taxon>Desulfallaceae</taxon>
        <taxon>Desulfotruncus</taxon>
    </lineage>
</organism>
<evidence type="ECO:0000259" key="2">
    <source>
        <dbReference type="Pfam" id="PF13439"/>
    </source>
</evidence>
<dbReference type="OrthoDB" id="9795068at2"/>
<dbReference type="EMBL" id="FOOX01000003">
    <property type="protein sequence ID" value="SFG22413.1"/>
    <property type="molecule type" value="Genomic_DNA"/>
</dbReference>
<dbReference type="PANTHER" id="PTHR12526">
    <property type="entry name" value="GLYCOSYLTRANSFERASE"/>
    <property type="match status" value="1"/>
</dbReference>
<evidence type="ECO:0000313" key="3">
    <source>
        <dbReference type="EMBL" id="SFG22413.1"/>
    </source>
</evidence>
<dbReference type="InterPro" id="IPR028098">
    <property type="entry name" value="Glyco_trans_4-like_N"/>
</dbReference>
<keyword evidence="4" id="KW-1185">Reference proteome</keyword>
<dbReference type="Pfam" id="PF13439">
    <property type="entry name" value="Glyco_transf_4"/>
    <property type="match status" value="1"/>
</dbReference>
<evidence type="ECO:0000259" key="1">
    <source>
        <dbReference type="Pfam" id="PF00534"/>
    </source>
</evidence>
<sequence length="394" mass="44502">MDKKIKVLFVSHSAKLSGAERSLLLLLKEIDKKIIEPIVVIPSYGPLKEEIESLKIKNYILKSPWWFGKRVLKVAELPFSLIRELFLLFFLGYIYKKESIDLVYTNTIVVFSGAISSFFFKKPHIWHIREIIPGNPGLKSIIPERFLFKYVYNLSYQVVTISQAVSQQFNTYNYNNNKKIVVVPNAIDFDTSFNRGANVNINGIEKGDWVVVVIGSLRRRKAQDIAIRAIAMIKDKMPNIKLLLIGSGDNKYKTYLQQLAKSMGLSDSIVFAGYRNDVPNILPICKVLLMPSLEEPFGRVIIEAMAVGLPVIASNSGGPREIIKNGITGFLVSPGNHAEIAQKILLISKSEDFRKKIGEQGMKEVEDKYLAKNYAGRIENIIIKTISDYKEVGQ</sequence>
<dbReference type="AlphaFoldDB" id="A0A1I2Q415"/>
<dbReference type="RefSeq" id="WP_092469373.1">
    <property type="nucleotide sequence ID" value="NZ_FOOX01000003.1"/>
</dbReference>
<dbReference type="InterPro" id="IPR001296">
    <property type="entry name" value="Glyco_trans_1"/>
</dbReference>
<feature type="domain" description="Glycosyltransferase subfamily 4-like N-terminal" evidence="2">
    <location>
        <begin position="17"/>
        <end position="190"/>
    </location>
</feature>
<dbReference type="STRING" id="341036.SAMN05660649_01024"/>
<reference evidence="4" key="1">
    <citation type="submission" date="2016-10" db="EMBL/GenBank/DDBJ databases">
        <authorList>
            <person name="Varghese N."/>
            <person name="Submissions S."/>
        </authorList>
    </citation>
    <scope>NUCLEOTIDE SEQUENCE [LARGE SCALE GENOMIC DNA]</scope>
    <source>
        <strain evidence="4">DSM 17038</strain>
    </source>
</reference>
<protein>
    <submittedName>
        <fullName evidence="3">Glycosyltransferase involved in cell wall bisynthesis</fullName>
    </submittedName>
</protein>
<proteinExistence type="predicted"/>
<feature type="domain" description="Glycosyl transferase family 1" evidence="1">
    <location>
        <begin position="198"/>
        <end position="363"/>
    </location>
</feature>